<protein>
    <submittedName>
        <fullName evidence="1">Uncharacterized protein</fullName>
    </submittedName>
</protein>
<name>G3GUC2_CRIGR</name>
<gene>
    <name evidence="1" type="ORF">I79_001276</name>
</gene>
<organism evidence="1 2">
    <name type="scientific">Cricetulus griseus</name>
    <name type="common">Chinese hamster</name>
    <name type="synonym">Cricetulus barabensis griseus</name>
    <dbReference type="NCBI Taxonomy" id="10029"/>
    <lineage>
        <taxon>Eukaryota</taxon>
        <taxon>Metazoa</taxon>
        <taxon>Chordata</taxon>
        <taxon>Craniata</taxon>
        <taxon>Vertebrata</taxon>
        <taxon>Euteleostomi</taxon>
        <taxon>Mammalia</taxon>
        <taxon>Eutheria</taxon>
        <taxon>Euarchontoglires</taxon>
        <taxon>Glires</taxon>
        <taxon>Rodentia</taxon>
        <taxon>Myomorpha</taxon>
        <taxon>Muroidea</taxon>
        <taxon>Cricetidae</taxon>
        <taxon>Cricetinae</taxon>
        <taxon>Cricetulus</taxon>
    </lineage>
</organism>
<accession>G3GUC2</accession>
<dbReference type="Proteomes" id="UP000001075">
    <property type="component" value="Unassembled WGS sequence"/>
</dbReference>
<sequence length="55" mass="6327">MACPQFPDRPSFFNHRMLYLELSVRLRYVRQDGASETVLIVYTGKWSFSKAADGA</sequence>
<evidence type="ECO:0000313" key="2">
    <source>
        <dbReference type="Proteomes" id="UP000001075"/>
    </source>
</evidence>
<proteinExistence type="predicted"/>
<evidence type="ECO:0000313" key="1">
    <source>
        <dbReference type="EMBL" id="EGV95679.1"/>
    </source>
</evidence>
<dbReference type="InParanoid" id="G3GUC2"/>
<dbReference type="EMBL" id="JH000027">
    <property type="protein sequence ID" value="EGV95679.1"/>
    <property type="molecule type" value="Genomic_DNA"/>
</dbReference>
<reference evidence="2" key="1">
    <citation type="journal article" date="2011" name="Nat. Biotechnol.">
        <title>The genomic sequence of the Chinese hamster ovary (CHO)-K1 cell line.</title>
        <authorList>
            <person name="Xu X."/>
            <person name="Nagarajan H."/>
            <person name="Lewis N.E."/>
            <person name="Pan S."/>
            <person name="Cai Z."/>
            <person name="Liu X."/>
            <person name="Chen W."/>
            <person name="Xie M."/>
            <person name="Wang W."/>
            <person name="Hammond S."/>
            <person name="Andersen M.R."/>
            <person name="Neff N."/>
            <person name="Passarelli B."/>
            <person name="Koh W."/>
            <person name="Fan H.C."/>
            <person name="Wang J."/>
            <person name="Gui Y."/>
            <person name="Lee K.H."/>
            <person name="Betenbaugh M.J."/>
            <person name="Quake S.R."/>
            <person name="Famili I."/>
            <person name="Palsson B.O."/>
            <person name="Wang J."/>
        </authorList>
    </citation>
    <scope>NUCLEOTIDE SEQUENCE [LARGE SCALE GENOMIC DNA]</scope>
    <source>
        <strain evidence="2">CHO K1 cell line</strain>
    </source>
</reference>
<dbReference type="AlphaFoldDB" id="G3GUC2"/>